<dbReference type="PANTHER" id="PTHR11735">
    <property type="entry name" value="TRNA N6-ADENOSINE THREONYLCARBAMOYLTRANSFERASE"/>
    <property type="match status" value="1"/>
</dbReference>
<dbReference type="GO" id="GO:0002949">
    <property type="term" value="P:tRNA threonylcarbamoyladenosine modification"/>
    <property type="evidence" value="ECO:0007669"/>
    <property type="project" value="InterPro"/>
</dbReference>
<dbReference type="Gene3D" id="3.30.420.40">
    <property type="match status" value="2"/>
</dbReference>
<dbReference type="OrthoDB" id="9784166at2"/>
<dbReference type="NCBIfam" id="TIGR03725">
    <property type="entry name" value="T6A_YeaZ"/>
    <property type="match status" value="1"/>
</dbReference>
<evidence type="ECO:0000313" key="2">
    <source>
        <dbReference type="EMBL" id="SER94875.1"/>
    </source>
</evidence>
<feature type="domain" description="Gcp-like" evidence="1">
    <location>
        <begin position="32"/>
        <end position="148"/>
    </location>
</feature>
<dbReference type="PANTHER" id="PTHR11735:SF11">
    <property type="entry name" value="TRNA THREONYLCARBAMOYLADENOSINE BIOSYNTHESIS PROTEIN TSAB"/>
    <property type="match status" value="1"/>
</dbReference>
<dbReference type="SUPFAM" id="SSF53067">
    <property type="entry name" value="Actin-like ATPase domain"/>
    <property type="match status" value="2"/>
</dbReference>
<keyword evidence="3" id="KW-1185">Reference proteome</keyword>
<dbReference type="GO" id="GO:0005829">
    <property type="term" value="C:cytosol"/>
    <property type="evidence" value="ECO:0007669"/>
    <property type="project" value="TreeGrafter"/>
</dbReference>
<dbReference type="EMBL" id="FOGV01000009">
    <property type="protein sequence ID" value="SER94875.1"/>
    <property type="molecule type" value="Genomic_DNA"/>
</dbReference>
<dbReference type="InterPro" id="IPR022496">
    <property type="entry name" value="T6A_TsaB"/>
</dbReference>
<dbReference type="AlphaFoldDB" id="A0A1H9TCA2"/>
<dbReference type="Pfam" id="PF00814">
    <property type="entry name" value="TsaD"/>
    <property type="match status" value="1"/>
</dbReference>
<dbReference type="STRING" id="1464123.SAMN05444126_10991"/>
<dbReference type="Proteomes" id="UP000199318">
    <property type="component" value="Unassembled WGS sequence"/>
</dbReference>
<gene>
    <name evidence="2" type="ORF">SAMN05444126_10991</name>
</gene>
<name>A0A1H9TCA2_9BACI</name>
<accession>A0A1H9TCA2</accession>
<comment type="caution">
    <text evidence="2">The sequence shown here is derived from an EMBL/GenBank/DDBJ whole genome shotgun (WGS) entry which is preliminary data.</text>
</comment>
<protein>
    <submittedName>
        <fullName evidence="2">tRNA threonylcarbamoyladenosine biosynthesis protein TsaB</fullName>
    </submittedName>
</protein>
<evidence type="ECO:0000313" key="3">
    <source>
        <dbReference type="Proteomes" id="UP000199318"/>
    </source>
</evidence>
<evidence type="ECO:0000259" key="1">
    <source>
        <dbReference type="Pfam" id="PF00814"/>
    </source>
</evidence>
<dbReference type="InterPro" id="IPR000905">
    <property type="entry name" value="Gcp-like_dom"/>
</dbReference>
<reference evidence="3" key="1">
    <citation type="submission" date="2016-10" db="EMBL/GenBank/DDBJ databases">
        <authorList>
            <person name="de Groot N.N."/>
        </authorList>
    </citation>
    <scope>NUCLEOTIDE SEQUENCE [LARGE SCALE GENOMIC DNA]</scope>
    <source>
        <strain evidence="3">10nlg</strain>
    </source>
</reference>
<dbReference type="CDD" id="cd24032">
    <property type="entry name" value="ASKHA_NBD_TsaB"/>
    <property type="match status" value="1"/>
</dbReference>
<organism evidence="2 3">
    <name type="scientific">Salisediminibacterium halotolerans</name>
    <dbReference type="NCBI Taxonomy" id="517425"/>
    <lineage>
        <taxon>Bacteria</taxon>
        <taxon>Bacillati</taxon>
        <taxon>Bacillota</taxon>
        <taxon>Bacilli</taxon>
        <taxon>Bacillales</taxon>
        <taxon>Bacillaceae</taxon>
        <taxon>Salisediminibacterium</taxon>
    </lineage>
</organism>
<dbReference type="RefSeq" id="WP_093072701.1">
    <property type="nucleotide sequence ID" value="NZ_FOGV01000009.1"/>
</dbReference>
<sequence>MNVLAIDTSSYVMGTALVKDSLPLGEITTHEKKNHSLRLAPAIRQLLRQTDMQENQLDRIAVTEGPGSYTGVRIGITTAKTMAWALGIPLVALSSMELLAQNGRYFDGWIVPFYDARRTQLYTGLFTCVNGEIERRETDQMKLLEDLLHELKNLDGPVLFLSPDRLIHEQRIREVLGDQAVFGAPLDGLPRPGELAQLAVNREPVADLHSFTPNYIRLAEAEAKWRAARAKAEDSSSSQGD</sequence>
<proteinExistence type="predicted"/>
<dbReference type="InterPro" id="IPR043129">
    <property type="entry name" value="ATPase_NBD"/>
</dbReference>